<protein>
    <submittedName>
        <fullName evidence="2 3">Uncharacterized protein LOC106158996</fullName>
    </submittedName>
</protein>
<evidence type="ECO:0000313" key="2">
    <source>
        <dbReference type="RefSeq" id="XP_023932002.1"/>
    </source>
</evidence>
<reference evidence="2 3" key="1">
    <citation type="submission" date="2025-04" db="UniProtKB">
        <authorList>
            <consortium name="RefSeq"/>
        </authorList>
    </citation>
    <scope>IDENTIFICATION</scope>
    <source>
        <tissue evidence="2 3">Gonads</tissue>
    </source>
</reference>
<evidence type="ECO:0000313" key="3">
    <source>
        <dbReference type="RefSeq" id="XP_023932004.1"/>
    </source>
</evidence>
<sequence length="309" mass="34764">MESIIEGNQHLQDIETLVQQGEYTAALLAMKEDVESTSNKILYNFYKNTCMALDDANSTDKDILKALANHALGVVYSETLKHREKAKALPFYITAKDSLLEVGLRQKELISDNVNVADALMNLYAAIAWCYNVKYDFEQQHVHLRGARVIVEGRGLKEKAVCLLMQLGRSCLNRKDLENATYYISQAIDLAEQLGRKDIVAACLLSKQDVRVSERYNDADWEEMEKALQIAQDIGDKLLLAHTHVCISNDRREFGSYQDSFDHATLALKIAESLDENDYDSQEILSLCLTCMSKTCTLVGNTDKSTAFS</sequence>
<dbReference type="RefSeq" id="XP_023932002.1">
    <property type="nucleotide sequence ID" value="XM_024076234.1"/>
</dbReference>
<dbReference type="KEGG" id="lak:106158996"/>
<organism evidence="1 3">
    <name type="scientific">Lingula anatina</name>
    <name type="common">Brachiopod</name>
    <name type="synonym">Lingula unguis</name>
    <dbReference type="NCBI Taxonomy" id="7574"/>
    <lineage>
        <taxon>Eukaryota</taxon>
        <taxon>Metazoa</taxon>
        <taxon>Spiralia</taxon>
        <taxon>Lophotrochozoa</taxon>
        <taxon>Brachiopoda</taxon>
        <taxon>Linguliformea</taxon>
        <taxon>Lingulata</taxon>
        <taxon>Lingulida</taxon>
        <taxon>Linguloidea</taxon>
        <taxon>Lingulidae</taxon>
        <taxon>Lingula</taxon>
    </lineage>
</organism>
<dbReference type="AlphaFoldDB" id="A0A2R2MP47"/>
<dbReference type="InterPro" id="IPR011990">
    <property type="entry name" value="TPR-like_helical_dom_sf"/>
</dbReference>
<proteinExistence type="predicted"/>
<name>A0A2R2MP47_LINAN</name>
<dbReference type="SUPFAM" id="SSF81901">
    <property type="entry name" value="HCP-like"/>
    <property type="match status" value="1"/>
</dbReference>
<evidence type="ECO:0000313" key="1">
    <source>
        <dbReference type="Proteomes" id="UP000085678"/>
    </source>
</evidence>
<dbReference type="GeneID" id="106158996"/>
<accession>A0A2R2MP47</accession>
<dbReference type="Gene3D" id="1.25.40.10">
    <property type="entry name" value="Tetratricopeptide repeat domain"/>
    <property type="match status" value="1"/>
</dbReference>
<gene>
    <name evidence="2 3" type="primary">LOC106158996</name>
</gene>
<dbReference type="RefSeq" id="XP_023932004.1">
    <property type="nucleotide sequence ID" value="XM_024076236.1"/>
</dbReference>
<keyword evidence="1" id="KW-1185">Reference proteome</keyword>
<dbReference type="Proteomes" id="UP000085678">
    <property type="component" value="Unplaced"/>
</dbReference>